<evidence type="ECO:0008006" key="3">
    <source>
        <dbReference type="Google" id="ProtNLM"/>
    </source>
</evidence>
<evidence type="ECO:0000313" key="2">
    <source>
        <dbReference type="Proteomes" id="UP001595812"/>
    </source>
</evidence>
<organism evidence="1 2">
    <name type="scientific">Winogradskyella maritima</name>
    <dbReference type="NCBI Taxonomy" id="1517766"/>
    <lineage>
        <taxon>Bacteria</taxon>
        <taxon>Pseudomonadati</taxon>
        <taxon>Bacteroidota</taxon>
        <taxon>Flavobacteriia</taxon>
        <taxon>Flavobacteriales</taxon>
        <taxon>Flavobacteriaceae</taxon>
        <taxon>Winogradskyella</taxon>
    </lineage>
</organism>
<dbReference type="RefSeq" id="WP_386097931.1">
    <property type="nucleotide sequence ID" value="NZ_JBHSAT010000004.1"/>
</dbReference>
<name>A0ABV8AGE8_9FLAO</name>
<evidence type="ECO:0000313" key="1">
    <source>
        <dbReference type="EMBL" id="MFC3876740.1"/>
    </source>
</evidence>
<accession>A0ABV8AGE8</accession>
<dbReference type="Proteomes" id="UP001595812">
    <property type="component" value="Unassembled WGS sequence"/>
</dbReference>
<sequence length="121" mass="13958">MNTTETTIENNLKKVHGLLEKGAFIEAMETYLHDDVQLREANAAPKIGKKVALDFEHDLINNHLEEFISYEIGDYAVQGNHSYYDAVMKLKMKDGSTMVSEQVVATEWKDGKIYRERYYHA</sequence>
<dbReference type="InterPro" id="IPR032710">
    <property type="entry name" value="NTF2-like_dom_sf"/>
</dbReference>
<gene>
    <name evidence="1" type="ORF">ACFOSX_05795</name>
</gene>
<comment type="caution">
    <text evidence="1">The sequence shown here is derived from an EMBL/GenBank/DDBJ whole genome shotgun (WGS) entry which is preliminary data.</text>
</comment>
<reference evidence="2" key="1">
    <citation type="journal article" date="2019" name="Int. J. Syst. Evol. Microbiol.">
        <title>The Global Catalogue of Microorganisms (GCM) 10K type strain sequencing project: providing services to taxonomists for standard genome sequencing and annotation.</title>
        <authorList>
            <consortium name="The Broad Institute Genomics Platform"/>
            <consortium name="The Broad Institute Genome Sequencing Center for Infectious Disease"/>
            <person name="Wu L."/>
            <person name="Ma J."/>
        </authorList>
    </citation>
    <scope>NUCLEOTIDE SEQUENCE [LARGE SCALE GENOMIC DNA]</scope>
    <source>
        <strain evidence="2">CECT 8979</strain>
    </source>
</reference>
<proteinExistence type="predicted"/>
<protein>
    <recommendedName>
        <fullName evidence="3">Nuclear transport factor 2 family protein</fullName>
    </recommendedName>
</protein>
<keyword evidence="2" id="KW-1185">Reference proteome</keyword>
<dbReference type="EMBL" id="JBHSAT010000004">
    <property type="protein sequence ID" value="MFC3876740.1"/>
    <property type="molecule type" value="Genomic_DNA"/>
</dbReference>
<dbReference type="Gene3D" id="3.10.450.50">
    <property type="match status" value="1"/>
</dbReference>
<dbReference type="SUPFAM" id="SSF54427">
    <property type="entry name" value="NTF2-like"/>
    <property type="match status" value="1"/>
</dbReference>